<gene>
    <name evidence="1" type="ORF">EV182_007750</name>
</gene>
<organism evidence="1 2">
    <name type="scientific">Spiromyces aspiralis</name>
    <dbReference type="NCBI Taxonomy" id="68401"/>
    <lineage>
        <taxon>Eukaryota</taxon>
        <taxon>Fungi</taxon>
        <taxon>Fungi incertae sedis</taxon>
        <taxon>Zoopagomycota</taxon>
        <taxon>Kickxellomycotina</taxon>
        <taxon>Kickxellomycetes</taxon>
        <taxon>Kickxellales</taxon>
        <taxon>Kickxellaceae</taxon>
        <taxon>Spiromyces</taxon>
    </lineage>
</organism>
<dbReference type="Proteomes" id="UP001145114">
    <property type="component" value="Unassembled WGS sequence"/>
</dbReference>
<sequence>MDTSNSASRLLGHKIVNNKKTNKGSPASGSYQALPTFETTPLISPQPVPPATYMTSASKTRFTPPALAPSTAAGHLDPRPNRSSTSAGQATPLMRREIIFRHSGGSSTHQHRQAAATNPTLAASTGGGASTAVATGIGGHHPRGAAINPSTASGLVAAAATPSAKPRKPVNRTSKTTQKLKMLPGEDEMRTSPVDTLPVEPAPIHYDDESLYSQISMLPPGITDIRQEF</sequence>
<evidence type="ECO:0000313" key="1">
    <source>
        <dbReference type="EMBL" id="KAJ1676654.1"/>
    </source>
</evidence>
<accession>A0ACC1HQL5</accession>
<reference evidence="1" key="1">
    <citation type="submission" date="2022-06" db="EMBL/GenBank/DDBJ databases">
        <title>Phylogenomic reconstructions and comparative analyses of Kickxellomycotina fungi.</title>
        <authorList>
            <person name="Reynolds N.K."/>
            <person name="Stajich J.E."/>
            <person name="Barry K."/>
            <person name="Grigoriev I.V."/>
            <person name="Crous P."/>
            <person name="Smith M.E."/>
        </authorList>
    </citation>
    <scope>NUCLEOTIDE SEQUENCE</scope>
    <source>
        <strain evidence="1">RSA 2271</strain>
    </source>
</reference>
<protein>
    <submittedName>
        <fullName evidence="1">Uncharacterized protein</fullName>
    </submittedName>
</protein>
<evidence type="ECO:0000313" key="2">
    <source>
        <dbReference type="Proteomes" id="UP001145114"/>
    </source>
</evidence>
<proteinExistence type="predicted"/>
<comment type="caution">
    <text evidence="1">The sequence shown here is derived from an EMBL/GenBank/DDBJ whole genome shotgun (WGS) entry which is preliminary data.</text>
</comment>
<feature type="non-terminal residue" evidence="1">
    <location>
        <position position="229"/>
    </location>
</feature>
<name>A0ACC1HQL5_9FUNG</name>
<keyword evidence="2" id="KW-1185">Reference proteome</keyword>
<dbReference type="EMBL" id="JAMZIH010003712">
    <property type="protein sequence ID" value="KAJ1676654.1"/>
    <property type="molecule type" value="Genomic_DNA"/>
</dbReference>